<dbReference type="Proteomes" id="UP000037035">
    <property type="component" value="Unassembled WGS sequence"/>
</dbReference>
<name>A0A0L6VIM5_9BASI</name>
<reference evidence="2 3" key="1">
    <citation type="submission" date="2015-08" db="EMBL/GenBank/DDBJ databases">
        <title>Next Generation Sequencing and Analysis of the Genome of Puccinia sorghi L Schw, the Causal Agent of Maize Common Rust.</title>
        <authorList>
            <person name="Rochi L."/>
            <person name="Burguener G."/>
            <person name="Darino M."/>
            <person name="Turjanski A."/>
            <person name="Kreff E."/>
            <person name="Dieguez M.J."/>
            <person name="Sacco F."/>
        </authorList>
    </citation>
    <scope>NUCLEOTIDE SEQUENCE [LARGE SCALE GENOMIC DNA]</scope>
    <source>
        <strain evidence="2 3">RO10H11247</strain>
    </source>
</reference>
<keyword evidence="3" id="KW-1185">Reference proteome</keyword>
<proteinExistence type="predicted"/>
<organism evidence="2 3">
    <name type="scientific">Puccinia sorghi</name>
    <dbReference type="NCBI Taxonomy" id="27349"/>
    <lineage>
        <taxon>Eukaryota</taxon>
        <taxon>Fungi</taxon>
        <taxon>Dikarya</taxon>
        <taxon>Basidiomycota</taxon>
        <taxon>Pucciniomycotina</taxon>
        <taxon>Pucciniomycetes</taxon>
        <taxon>Pucciniales</taxon>
        <taxon>Pucciniaceae</taxon>
        <taxon>Puccinia</taxon>
    </lineage>
</organism>
<sequence length="243" mass="28055">MFFGLPRSKRNHHQLDHCTRGSKPRLLKKPRTSNFPLKRRRLISAHAEQLGEQGLINWEVSVLHGGPFAAENKASITNNRVFREFIEIISAPGEERRKVIVTLIKKDPNAVAQKTKALKHLKKSMMAQKLHLTMINHRYRPWGEHFQPQLLPTSAKYEPKIPLASVSLVAMNYQSGHPVGNRNGRFFLPKTRRSFLQTHPNRPLLHLRCELKANHLIVITRVHRRVFQPLSKCPHPLPLPLLQ</sequence>
<comment type="caution">
    <text evidence="2">The sequence shown here is derived from an EMBL/GenBank/DDBJ whole genome shotgun (WGS) entry which is preliminary data.</text>
</comment>
<gene>
    <name evidence="2" type="ORF">VP01_1535g1</name>
</gene>
<accession>A0A0L6VIM5</accession>
<evidence type="ECO:0000256" key="1">
    <source>
        <dbReference type="SAM" id="MobiDB-lite"/>
    </source>
</evidence>
<protein>
    <submittedName>
        <fullName evidence="2">Uncharacterized protein</fullName>
    </submittedName>
</protein>
<feature type="region of interest" description="Disordered" evidence="1">
    <location>
        <begin position="1"/>
        <end position="23"/>
    </location>
</feature>
<dbReference type="VEuPathDB" id="FungiDB:VP01_1535g1"/>
<evidence type="ECO:0000313" key="3">
    <source>
        <dbReference type="Proteomes" id="UP000037035"/>
    </source>
</evidence>
<dbReference type="EMBL" id="LAVV01005953">
    <property type="protein sequence ID" value="KNZ60569.1"/>
    <property type="molecule type" value="Genomic_DNA"/>
</dbReference>
<evidence type="ECO:0000313" key="2">
    <source>
        <dbReference type="EMBL" id="KNZ60569.1"/>
    </source>
</evidence>
<dbReference type="AlphaFoldDB" id="A0A0L6VIM5"/>
<dbReference type="OrthoDB" id="10521772at2759"/>